<dbReference type="Pfam" id="PF23594">
    <property type="entry name" value="RPN11_C"/>
    <property type="match status" value="1"/>
</dbReference>
<dbReference type="GO" id="GO:0046872">
    <property type="term" value="F:metal ion binding"/>
    <property type="evidence" value="ECO:0007669"/>
    <property type="project" value="UniProtKB-KW"/>
</dbReference>
<keyword evidence="3" id="KW-0378">Hydrolase</keyword>
<keyword evidence="8" id="KW-1185">Reference proteome</keyword>
<dbReference type="OrthoDB" id="527244at2759"/>
<gene>
    <name evidence="7" type="ORF">Cgig2_003396</name>
</gene>
<evidence type="ECO:0000313" key="7">
    <source>
        <dbReference type="EMBL" id="KAJ8428848.1"/>
    </source>
</evidence>
<dbReference type="EMBL" id="JAKOGI010000963">
    <property type="protein sequence ID" value="KAJ8428848.1"/>
    <property type="molecule type" value="Genomic_DNA"/>
</dbReference>
<feature type="domain" description="26S proteasome regulatory subunit RPN11 C-terminal" evidence="6">
    <location>
        <begin position="27"/>
        <end position="76"/>
    </location>
</feature>
<keyword evidence="4" id="KW-0862">Zinc</keyword>
<dbReference type="GO" id="GO:0006508">
    <property type="term" value="P:proteolysis"/>
    <property type="evidence" value="ECO:0007669"/>
    <property type="project" value="UniProtKB-KW"/>
</dbReference>
<keyword evidence="1" id="KW-0645">Protease</keyword>
<evidence type="ECO:0000256" key="2">
    <source>
        <dbReference type="ARBA" id="ARBA00022723"/>
    </source>
</evidence>
<protein>
    <recommendedName>
        <fullName evidence="6">26S proteasome regulatory subunit RPN11 C-terminal domain-containing protein</fullName>
    </recommendedName>
</protein>
<dbReference type="Proteomes" id="UP001153076">
    <property type="component" value="Unassembled WGS sequence"/>
</dbReference>
<organism evidence="7 8">
    <name type="scientific">Carnegiea gigantea</name>
    <dbReference type="NCBI Taxonomy" id="171969"/>
    <lineage>
        <taxon>Eukaryota</taxon>
        <taxon>Viridiplantae</taxon>
        <taxon>Streptophyta</taxon>
        <taxon>Embryophyta</taxon>
        <taxon>Tracheophyta</taxon>
        <taxon>Spermatophyta</taxon>
        <taxon>Magnoliopsida</taxon>
        <taxon>eudicotyledons</taxon>
        <taxon>Gunneridae</taxon>
        <taxon>Pentapetalae</taxon>
        <taxon>Caryophyllales</taxon>
        <taxon>Cactineae</taxon>
        <taxon>Cactaceae</taxon>
        <taxon>Cactoideae</taxon>
        <taxon>Echinocereeae</taxon>
        <taxon>Carnegiea</taxon>
    </lineage>
</organism>
<dbReference type="InterPro" id="IPR056263">
    <property type="entry name" value="RPN11_C"/>
</dbReference>
<dbReference type="GO" id="GO:0008237">
    <property type="term" value="F:metallopeptidase activity"/>
    <property type="evidence" value="ECO:0007669"/>
    <property type="project" value="UniProtKB-KW"/>
</dbReference>
<evidence type="ECO:0000256" key="1">
    <source>
        <dbReference type="ARBA" id="ARBA00022670"/>
    </source>
</evidence>
<evidence type="ECO:0000256" key="4">
    <source>
        <dbReference type="ARBA" id="ARBA00022833"/>
    </source>
</evidence>
<reference evidence="7" key="1">
    <citation type="submission" date="2022-04" db="EMBL/GenBank/DDBJ databases">
        <title>Carnegiea gigantea Genome sequencing and assembly v2.</title>
        <authorList>
            <person name="Copetti D."/>
            <person name="Sanderson M.J."/>
            <person name="Burquez A."/>
            <person name="Wojciechowski M.F."/>
        </authorList>
    </citation>
    <scope>NUCLEOTIDE SEQUENCE</scope>
    <source>
        <strain evidence="7">SGP5-SGP5p</strain>
        <tissue evidence="7">Aerial part</tissue>
    </source>
</reference>
<evidence type="ECO:0000256" key="5">
    <source>
        <dbReference type="ARBA" id="ARBA00023049"/>
    </source>
</evidence>
<keyword evidence="2" id="KW-0479">Metal-binding</keyword>
<sequence length="237" mass="26160">MICFGFFPYGLPCDFAGNAEPCQQLQQSRVQEEDKSRPRNAFNCKCGKQDTEKYLDEHVSHLMSTNMVQTLGVDINICQSFEALNQQTVSVVVDPIQSIEGTLVIGVFCLMNPQTMVLGQEPHQTTSNCGRLNTPSIQSFEALNQQTVSVVVDPIQSIEGTLVIGIFCLMNPQTMVLGQEPHQTTSNCGHLNTPSIQAWMPDKPHLSRHTMFLQGYNLSPPNVTSVMDHGAVGTDIF</sequence>
<comment type="caution">
    <text evidence="7">The sequence shown here is derived from an EMBL/GenBank/DDBJ whole genome shotgun (WGS) entry which is preliminary data.</text>
</comment>
<proteinExistence type="predicted"/>
<evidence type="ECO:0000259" key="6">
    <source>
        <dbReference type="Pfam" id="PF23594"/>
    </source>
</evidence>
<keyword evidence="5" id="KW-0482">Metalloprotease</keyword>
<evidence type="ECO:0000313" key="8">
    <source>
        <dbReference type="Proteomes" id="UP001153076"/>
    </source>
</evidence>
<evidence type="ECO:0000256" key="3">
    <source>
        <dbReference type="ARBA" id="ARBA00022801"/>
    </source>
</evidence>
<accession>A0A9Q1Q4E3</accession>
<name>A0A9Q1Q4E3_9CARY</name>
<dbReference type="Gene3D" id="3.40.140.10">
    <property type="entry name" value="Cytidine Deaminase, domain 2"/>
    <property type="match status" value="2"/>
</dbReference>
<dbReference type="AlphaFoldDB" id="A0A9Q1Q4E3"/>